<dbReference type="Pfam" id="PF00400">
    <property type="entry name" value="WD40"/>
    <property type="match status" value="11"/>
</dbReference>
<dbReference type="InterPro" id="IPR050349">
    <property type="entry name" value="WD_LIS1/nudF_dynein_reg"/>
</dbReference>
<feature type="compositionally biased region" description="Low complexity" evidence="4">
    <location>
        <begin position="259"/>
        <end position="270"/>
    </location>
</feature>
<evidence type="ECO:0000259" key="5">
    <source>
        <dbReference type="Pfam" id="PF20703"/>
    </source>
</evidence>
<evidence type="ECO:0000313" key="6">
    <source>
        <dbReference type="EMBL" id="MFB9475566.1"/>
    </source>
</evidence>
<dbReference type="Proteomes" id="UP001589568">
    <property type="component" value="Unassembled WGS sequence"/>
</dbReference>
<feature type="repeat" description="WD" evidence="3">
    <location>
        <begin position="879"/>
        <end position="920"/>
    </location>
</feature>
<comment type="caution">
    <text evidence="6">The sequence shown here is derived from an EMBL/GenBank/DDBJ whole genome shotgun (WGS) entry which is preliminary data.</text>
</comment>
<feature type="repeat" description="WD" evidence="3">
    <location>
        <begin position="1145"/>
        <end position="1186"/>
    </location>
</feature>
<proteinExistence type="predicted"/>
<dbReference type="SUPFAM" id="SSF50998">
    <property type="entry name" value="Quinoprotein alcohol dehydrogenase-like"/>
    <property type="match status" value="1"/>
</dbReference>
<feature type="repeat" description="WD" evidence="3">
    <location>
        <begin position="1277"/>
        <end position="1318"/>
    </location>
</feature>
<feature type="domain" description="Novel STAND NTPase 1" evidence="5">
    <location>
        <begin position="287"/>
        <end position="675"/>
    </location>
</feature>
<feature type="repeat" description="WD" evidence="3">
    <location>
        <begin position="834"/>
        <end position="867"/>
    </location>
</feature>
<dbReference type="InterPro" id="IPR020472">
    <property type="entry name" value="WD40_PAC1"/>
</dbReference>
<evidence type="ECO:0000256" key="2">
    <source>
        <dbReference type="ARBA" id="ARBA00022737"/>
    </source>
</evidence>
<dbReference type="RefSeq" id="WP_379484767.1">
    <property type="nucleotide sequence ID" value="NZ_JBHMCF010000042.1"/>
</dbReference>
<dbReference type="CDD" id="cd00200">
    <property type="entry name" value="WD40"/>
    <property type="match status" value="2"/>
</dbReference>
<dbReference type="PROSITE" id="PS00678">
    <property type="entry name" value="WD_REPEATS_1"/>
    <property type="match status" value="8"/>
</dbReference>
<keyword evidence="2" id="KW-0677">Repeat</keyword>
<keyword evidence="1 3" id="KW-0853">WD repeat</keyword>
<feature type="repeat" description="WD" evidence="3">
    <location>
        <begin position="1055"/>
        <end position="1088"/>
    </location>
</feature>
<dbReference type="EMBL" id="JBHMCF010000042">
    <property type="protein sequence ID" value="MFB9475566.1"/>
    <property type="molecule type" value="Genomic_DNA"/>
</dbReference>
<sequence>MTEDESAATIEKTRLVPDSSWNGPPLLLADAGARVLLAGTGTHRPASRLPQAPAVAATLTDVARCLVERAHLAPDRLDVLLDPPTPGDLGEALERAAREATSVLMFHFVGHALFGPGDELYLATGATVDLFEGTAGYQALPYALVRRILAGSRAEPAVVVLDCCFSGGGRPVPAKAMDQPLAWPGAYVLASSSRDPNSWALPGVRHTALSGGLLRLLHEGDPEGPAAFTLDHAHHRLARSLPAAGFPRPRREAGELRELPPLAANPAHAAPRVRQRPVGAPGDPGSPYRGLVAYGPEQAGVFAGREDATRSLAARVRQALRAARPPMVLGGQAFETGGPLLVTGPSGCGKTSLLRAGLLPALKDEVGRCVVLTPGAEPTAALAGELAVLGGADPVRLRAIIESDPGAARRGLPGPTLVVVDQFEEVFTACGDETARRRFVAALAELSASAAVVIAVRGDFFARCAAYPGLLGSMRRPEIVPLMSPAGVRRAVEEPAARAGLAVEPGLTELILEDLRGVSDDQLPRLSHALLATWRRRTGGVLTMEGYRAAGGVARAIAMSGEETLRRLGAESEPVARALLERLVRVDERAGAVPCRVPVAELSQGPESVPGQVLAELVRARLVVVERDEARLVHEALVRGWPRLASWAESRRASLLVRARLAEDAALWREDGRNPSHLYTDDRLTTAETVTARSDLREGEPVGRGVARWAAAGVPAAVEVSAEEREFLVASRRRQERRKLVARGAIAVLSALVLAGAAGGVVAVVQGGRADARAAEASRVRDEALSREVAAAASGTGDTSLGAQLALAAYRLSPTPEARGALLGSLSRPIGARLIGHTAPVERVAYRPDGRVTVTASGDATARLWNVADPLRPKPLGVVQGHTGGVRAVAFTADGKVLATGSADGTAKLWDVSDTARPRPLATLKGHKEPVGSVAFTPEGDVLATASPDGTTRLWSTADTEKPKALSVVRQDADFTETVFSPDGRLAALATAGGTITILDVRTPAAPATLATLTSQHDGVRGVVFSPDGRNLAAGTADGTVELWDVAGAELAGAVKGSGAAVHDVAFAPDGALLAAASADADVRLWSVADPAAPELAATLAGSPDAVTGVAFSPDGGRLATSSADGVARLWNVSDAARLAPRARLARHTDEVNAVAISKGGTTLATASDDETVMLWDVSDPAAVTPQSTLSGHTEPVLTAAFSPDDSRLVTASRDGTARLWDVSSPATPELLGAITGGIRSAAYGADERTVLTIATDGRAALWNVAAPAAPVRLAYLGPADARLRAAAFRPDGKLVATGSGTSSVRLWDVSKPARPKAAATFTAHAGQVLGVRFSHDGETLATASSDGTARLWDVSDPASPRRLAELTGHDGDVAAVAFAADDRRLVTASDDRTVRVWDVVDPAGPALWAVFAGQRPVLDAVPGPDGTVLAGTSGSAVQLWGLNAEQASARVCESAGTSITREEWARHLPGLPFTPPCP</sequence>
<dbReference type="SMART" id="SM00320">
    <property type="entry name" value="WD40"/>
    <property type="match status" value="13"/>
</dbReference>
<dbReference type="SUPFAM" id="SSF52540">
    <property type="entry name" value="P-loop containing nucleoside triphosphate hydrolases"/>
    <property type="match status" value="1"/>
</dbReference>
<organism evidence="6 7">
    <name type="scientific">Nonomuraea salmonea</name>
    <dbReference type="NCBI Taxonomy" id="46181"/>
    <lineage>
        <taxon>Bacteria</taxon>
        <taxon>Bacillati</taxon>
        <taxon>Actinomycetota</taxon>
        <taxon>Actinomycetes</taxon>
        <taxon>Streptosporangiales</taxon>
        <taxon>Streptosporangiaceae</taxon>
        <taxon>Nonomuraea</taxon>
    </lineage>
</organism>
<feature type="repeat" description="WD" evidence="3">
    <location>
        <begin position="1322"/>
        <end position="1363"/>
    </location>
</feature>
<dbReference type="SUPFAM" id="SSF50993">
    <property type="entry name" value="Peptidase/esterase 'gauge' domain"/>
    <property type="match status" value="1"/>
</dbReference>
<dbReference type="InterPro" id="IPR001680">
    <property type="entry name" value="WD40_rpt"/>
</dbReference>
<keyword evidence="7" id="KW-1185">Reference proteome</keyword>
<dbReference type="NCBIfam" id="NF047832">
    <property type="entry name" value="caspase_w_EACC1"/>
    <property type="match status" value="1"/>
</dbReference>
<dbReference type="PROSITE" id="PS50082">
    <property type="entry name" value="WD_REPEATS_2"/>
    <property type="match status" value="11"/>
</dbReference>
<feature type="repeat" description="WD" evidence="3">
    <location>
        <begin position="1190"/>
        <end position="1231"/>
    </location>
</feature>
<evidence type="ECO:0000256" key="3">
    <source>
        <dbReference type="PROSITE-ProRule" id="PRU00221"/>
    </source>
</evidence>
<dbReference type="PROSITE" id="PS50294">
    <property type="entry name" value="WD_REPEATS_REGION"/>
    <property type="match status" value="11"/>
</dbReference>
<feature type="repeat" description="WD" evidence="3">
    <location>
        <begin position="1013"/>
        <end position="1054"/>
    </location>
</feature>
<dbReference type="PRINTS" id="PR00320">
    <property type="entry name" value="GPROTEINBRPT"/>
</dbReference>
<feature type="repeat" description="WD" evidence="3">
    <location>
        <begin position="1100"/>
        <end position="1141"/>
    </location>
</feature>
<dbReference type="Gene3D" id="2.130.10.10">
    <property type="entry name" value="YVTN repeat-like/Quinoprotein amine dehydrogenase"/>
    <property type="match status" value="5"/>
</dbReference>
<dbReference type="PANTHER" id="PTHR44129">
    <property type="entry name" value="WD REPEAT-CONTAINING PROTEIN POP1"/>
    <property type="match status" value="1"/>
</dbReference>
<name>A0ABV5NZD9_9ACTN</name>
<evidence type="ECO:0000256" key="4">
    <source>
        <dbReference type="SAM" id="MobiDB-lite"/>
    </source>
</evidence>
<accession>A0ABV5NZD9</accession>
<feature type="repeat" description="WD" evidence="3">
    <location>
        <begin position="1367"/>
        <end position="1400"/>
    </location>
</feature>
<evidence type="ECO:0000256" key="1">
    <source>
        <dbReference type="ARBA" id="ARBA00022574"/>
    </source>
</evidence>
<protein>
    <recommendedName>
        <fullName evidence="5">Novel STAND NTPase 1 domain-containing protein</fullName>
    </recommendedName>
</protein>
<gene>
    <name evidence="6" type="ORF">ACFFR3_39265</name>
</gene>
<dbReference type="InterPro" id="IPR049052">
    <property type="entry name" value="nSTAND1"/>
</dbReference>
<dbReference type="InterPro" id="IPR011047">
    <property type="entry name" value="Quinoprotein_ADH-like_sf"/>
</dbReference>
<feature type="repeat" description="WD" evidence="3">
    <location>
        <begin position="924"/>
        <end position="965"/>
    </location>
</feature>
<dbReference type="InterPro" id="IPR015943">
    <property type="entry name" value="WD40/YVTN_repeat-like_dom_sf"/>
</dbReference>
<dbReference type="Pfam" id="PF20703">
    <property type="entry name" value="nSTAND1"/>
    <property type="match status" value="1"/>
</dbReference>
<dbReference type="InterPro" id="IPR027417">
    <property type="entry name" value="P-loop_NTPase"/>
</dbReference>
<reference evidence="6 7" key="1">
    <citation type="submission" date="2024-09" db="EMBL/GenBank/DDBJ databases">
        <authorList>
            <person name="Sun Q."/>
            <person name="Mori K."/>
        </authorList>
    </citation>
    <scope>NUCLEOTIDE SEQUENCE [LARGE SCALE GENOMIC DNA]</scope>
    <source>
        <strain evidence="6 7">JCM 3324</strain>
    </source>
</reference>
<feature type="region of interest" description="Disordered" evidence="4">
    <location>
        <begin position="257"/>
        <end position="283"/>
    </location>
</feature>
<dbReference type="InterPro" id="IPR019775">
    <property type="entry name" value="WD40_repeat_CS"/>
</dbReference>
<evidence type="ECO:0000313" key="7">
    <source>
        <dbReference type="Proteomes" id="UP001589568"/>
    </source>
</evidence>